<protein>
    <submittedName>
        <fullName evidence="1">Uncharacterized protein</fullName>
    </submittedName>
</protein>
<sequence>MILPAEILDHVLSFLQDDAKSLRICFKASSSIVSLVERHLYAHIILLPREPGDDHNDDHVRLNRSQLAVLLAKKPHIARYVKSIRVVIMSIDCGAWTLENDQAASTEQDASEPSEDSEPPYLPALKAFTLDYAPSDGSREVSWNLLPVPLRSYMKKMIHVPSIEQVSLRRIQGFPSQALNGCPRLHRLHLCGGWCTDLKEATSTSNQDENLIRPEIHHFQVGRGLYQMHNLASWFPQEPHDLASGTPDFSCLRSLEFRSKRNDFTLLSQMLNVCAETLEELTIDLGKKFSTAYAATISSLDLTPSKSHPISGTSVRNENFRMYEFTVPFTSQILEEIIQTRGGCALRSVVVKIHFSRLSYRSPSLAEMDFSSLAHIARPGSASRVDALSSSSPSVVSPSVGFLISPTKGGRHNSQEQVLLDVQRNQSLGPLVKDGKISLGFINEAWYYRG</sequence>
<name>A0A9P6JIG5_9AGAR</name>
<evidence type="ECO:0000313" key="1">
    <source>
        <dbReference type="EMBL" id="KAF9522272.1"/>
    </source>
</evidence>
<keyword evidence="2" id="KW-1185">Reference proteome</keyword>
<gene>
    <name evidence="1" type="ORF">CPB83DRAFT_840612</name>
</gene>
<reference evidence="1" key="1">
    <citation type="submission" date="2020-11" db="EMBL/GenBank/DDBJ databases">
        <authorList>
            <consortium name="DOE Joint Genome Institute"/>
            <person name="Ahrendt S."/>
            <person name="Riley R."/>
            <person name="Andreopoulos W."/>
            <person name="Labutti K."/>
            <person name="Pangilinan J."/>
            <person name="Ruiz-Duenas F.J."/>
            <person name="Barrasa J.M."/>
            <person name="Sanchez-Garcia M."/>
            <person name="Camarero S."/>
            <person name="Miyauchi S."/>
            <person name="Serrano A."/>
            <person name="Linde D."/>
            <person name="Babiker R."/>
            <person name="Drula E."/>
            <person name="Ayuso-Fernandez I."/>
            <person name="Pacheco R."/>
            <person name="Padilla G."/>
            <person name="Ferreira P."/>
            <person name="Barriuso J."/>
            <person name="Kellner H."/>
            <person name="Castanera R."/>
            <person name="Alfaro M."/>
            <person name="Ramirez L."/>
            <person name="Pisabarro A.G."/>
            <person name="Kuo A."/>
            <person name="Tritt A."/>
            <person name="Lipzen A."/>
            <person name="He G."/>
            <person name="Yan M."/>
            <person name="Ng V."/>
            <person name="Cullen D."/>
            <person name="Martin F."/>
            <person name="Rosso M.-N."/>
            <person name="Henrissat B."/>
            <person name="Hibbett D."/>
            <person name="Martinez A.T."/>
            <person name="Grigoriev I.V."/>
        </authorList>
    </citation>
    <scope>NUCLEOTIDE SEQUENCE</scope>
    <source>
        <strain evidence="1">CBS 506.95</strain>
    </source>
</reference>
<comment type="caution">
    <text evidence="1">The sequence shown here is derived from an EMBL/GenBank/DDBJ whole genome shotgun (WGS) entry which is preliminary data.</text>
</comment>
<dbReference type="OrthoDB" id="2788229at2759"/>
<dbReference type="AlphaFoldDB" id="A0A9P6JIG5"/>
<dbReference type="EMBL" id="MU157953">
    <property type="protein sequence ID" value="KAF9522272.1"/>
    <property type="molecule type" value="Genomic_DNA"/>
</dbReference>
<organism evidence="1 2">
    <name type="scientific">Crepidotus variabilis</name>
    <dbReference type="NCBI Taxonomy" id="179855"/>
    <lineage>
        <taxon>Eukaryota</taxon>
        <taxon>Fungi</taxon>
        <taxon>Dikarya</taxon>
        <taxon>Basidiomycota</taxon>
        <taxon>Agaricomycotina</taxon>
        <taxon>Agaricomycetes</taxon>
        <taxon>Agaricomycetidae</taxon>
        <taxon>Agaricales</taxon>
        <taxon>Agaricineae</taxon>
        <taxon>Crepidotaceae</taxon>
        <taxon>Crepidotus</taxon>
    </lineage>
</organism>
<evidence type="ECO:0000313" key="2">
    <source>
        <dbReference type="Proteomes" id="UP000807306"/>
    </source>
</evidence>
<dbReference type="Proteomes" id="UP000807306">
    <property type="component" value="Unassembled WGS sequence"/>
</dbReference>
<proteinExistence type="predicted"/>
<accession>A0A9P6JIG5</accession>